<dbReference type="EMBL" id="BDCO01000002">
    <property type="protein sequence ID" value="GAT32417.1"/>
    <property type="molecule type" value="Genomic_DNA"/>
</dbReference>
<dbReference type="OrthoDB" id="9786360at2"/>
<sequence length="252" mass="28824">MHFLLLPLLVLFSLVDLSDGIPSPPPTLLSTYPQLKNPDATRTYYHAPIGRLNKIAPDPDYKTTRPDFAAYIDQLMLIDGPMPVTGYVEVVTISDREYFIVDHGQTEFSGLPSMTGVYRVTPEVVEYVVAIGPRQVLFSSEIGVVRWCYEYDSADRLSRRTSWTSQDDPQMDCELYTRHMSDLWTMSLANRLLRPPLRTWLTLPQRPAAETLYTYWPTTGKLRTITETSHFASQQSTVRHFDESGNEVKEPQ</sequence>
<protein>
    <submittedName>
        <fullName evidence="1">Uncharacterized protein</fullName>
    </submittedName>
</protein>
<accession>A0A146G641</accession>
<organism evidence="1 2">
    <name type="scientific">Terrimicrobium sacchariphilum</name>
    <dbReference type="NCBI Taxonomy" id="690879"/>
    <lineage>
        <taxon>Bacteria</taxon>
        <taxon>Pseudomonadati</taxon>
        <taxon>Verrucomicrobiota</taxon>
        <taxon>Terrimicrobiia</taxon>
        <taxon>Terrimicrobiales</taxon>
        <taxon>Terrimicrobiaceae</taxon>
        <taxon>Terrimicrobium</taxon>
    </lineage>
</organism>
<dbReference type="STRING" id="690879.TSACC_2815"/>
<reference evidence="2" key="1">
    <citation type="journal article" date="2017" name="Genome Announc.">
        <title>Draft Genome Sequence of Terrimicrobium sacchariphilum NM-5T, a Facultative Anaerobic Soil Bacterium of the Class Spartobacteria.</title>
        <authorList>
            <person name="Qiu Y.L."/>
            <person name="Tourlousse D.M."/>
            <person name="Matsuura N."/>
            <person name="Ohashi A."/>
            <person name="Sekiguchi Y."/>
        </authorList>
    </citation>
    <scope>NUCLEOTIDE SEQUENCE [LARGE SCALE GENOMIC DNA]</scope>
    <source>
        <strain evidence="2">NM-5</strain>
    </source>
</reference>
<proteinExistence type="predicted"/>
<gene>
    <name evidence="1" type="ORF">TSACC_2815</name>
</gene>
<dbReference type="RefSeq" id="WP_075078252.1">
    <property type="nucleotide sequence ID" value="NZ_BDCO01000002.1"/>
</dbReference>
<comment type="caution">
    <text evidence="1">The sequence shown here is derived from an EMBL/GenBank/DDBJ whole genome shotgun (WGS) entry which is preliminary data.</text>
</comment>
<evidence type="ECO:0000313" key="1">
    <source>
        <dbReference type="EMBL" id="GAT32417.1"/>
    </source>
</evidence>
<keyword evidence="2" id="KW-1185">Reference proteome</keyword>
<dbReference type="AlphaFoldDB" id="A0A146G641"/>
<evidence type="ECO:0000313" key="2">
    <source>
        <dbReference type="Proteomes" id="UP000076023"/>
    </source>
</evidence>
<name>A0A146G641_TERSA</name>
<dbReference type="Proteomes" id="UP000076023">
    <property type="component" value="Unassembled WGS sequence"/>
</dbReference>
<dbReference type="InParanoid" id="A0A146G641"/>